<evidence type="ECO:0000313" key="3">
    <source>
        <dbReference type="EMBL" id="KAG7094856.1"/>
    </source>
</evidence>
<feature type="region of interest" description="Disordered" evidence="1">
    <location>
        <begin position="1"/>
        <end position="57"/>
    </location>
</feature>
<feature type="domain" description="F-box" evidence="2">
    <location>
        <begin position="59"/>
        <end position="108"/>
    </location>
</feature>
<dbReference type="InterPro" id="IPR001810">
    <property type="entry name" value="F-box_dom"/>
</dbReference>
<feature type="compositionally biased region" description="Basic and acidic residues" evidence="1">
    <location>
        <begin position="8"/>
        <end position="18"/>
    </location>
</feature>
<dbReference type="AlphaFoldDB" id="A0A9P7S3M0"/>
<dbReference type="GeneID" id="66074740"/>
<feature type="compositionally biased region" description="Basic residues" evidence="1">
    <location>
        <begin position="39"/>
        <end position="51"/>
    </location>
</feature>
<proteinExistence type="predicted"/>
<evidence type="ECO:0000256" key="1">
    <source>
        <dbReference type="SAM" id="MobiDB-lite"/>
    </source>
</evidence>
<dbReference type="OrthoDB" id="2322499at2759"/>
<evidence type="ECO:0000313" key="4">
    <source>
        <dbReference type="Proteomes" id="UP001049176"/>
    </source>
</evidence>
<accession>A0A9P7S3M0</accession>
<dbReference type="Proteomes" id="UP001049176">
    <property type="component" value="Chromosome 3"/>
</dbReference>
<dbReference type="PROSITE" id="PS50181">
    <property type="entry name" value="FBOX"/>
    <property type="match status" value="1"/>
</dbReference>
<dbReference type="KEGG" id="more:E1B28_005664"/>
<dbReference type="SMART" id="SM00256">
    <property type="entry name" value="FBOX"/>
    <property type="match status" value="1"/>
</dbReference>
<organism evidence="3 4">
    <name type="scientific">Marasmius oreades</name>
    <name type="common">fairy-ring Marasmius</name>
    <dbReference type="NCBI Taxonomy" id="181124"/>
    <lineage>
        <taxon>Eukaryota</taxon>
        <taxon>Fungi</taxon>
        <taxon>Dikarya</taxon>
        <taxon>Basidiomycota</taxon>
        <taxon>Agaricomycotina</taxon>
        <taxon>Agaricomycetes</taxon>
        <taxon>Agaricomycetidae</taxon>
        <taxon>Agaricales</taxon>
        <taxon>Marasmiineae</taxon>
        <taxon>Marasmiaceae</taxon>
        <taxon>Marasmius</taxon>
    </lineage>
</organism>
<dbReference type="EMBL" id="CM032183">
    <property type="protein sequence ID" value="KAG7094856.1"/>
    <property type="molecule type" value="Genomic_DNA"/>
</dbReference>
<protein>
    <recommendedName>
        <fullName evidence="2">F-box domain-containing protein</fullName>
    </recommendedName>
</protein>
<reference evidence="3" key="1">
    <citation type="journal article" date="2021" name="Genome Biol. Evol.">
        <title>The assembled and annotated genome of the fairy-ring fungus Marasmius oreades.</title>
        <authorList>
            <person name="Hiltunen M."/>
            <person name="Ament-Velasquez S.L."/>
            <person name="Johannesson H."/>
        </authorList>
    </citation>
    <scope>NUCLEOTIDE SEQUENCE</scope>
    <source>
        <strain evidence="3">03SP1</strain>
    </source>
</reference>
<dbReference type="SUPFAM" id="SSF81383">
    <property type="entry name" value="F-box domain"/>
    <property type="match status" value="1"/>
</dbReference>
<keyword evidence="4" id="KW-1185">Reference proteome</keyword>
<dbReference type="InterPro" id="IPR036047">
    <property type="entry name" value="F-box-like_dom_sf"/>
</dbReference>
<dbReference type="RefSeq" id="XP_043011326.1">
    <property type="nucleotide sequence ID" value="XM_043150239.1"/>
</dbReference>
<feature type="compositionally biased region" description="Basic and acidic residues" evidence="1">
    <location>
        <begin position="28"/>
        <end position="38"/>
    </location>
</feature>
<name>A0A9P7S3M0_9AGAR</name>
<evidence type="ECO:0000259" key="2">
    <source>
        <dbReference type="PROSITE" id="PS50181"/>
    </source>
</evidence>
<sequence>MSSRRKSSRIESLPRRTFQDAVESDDDSQPRGRNQREPSRKRKSAKTKAKGKATGSGKLSLLPTMPLDILYEICTHCQPKTLLALTRVNRLFRKALLSKNARPVWREMRKRYNVPEPFGLSEPEWARLLFDSACCQVCGVGGVTRVEFILQRRICYGCIKHNGVSEGRFRSKYWNLDKSILDYVLPSPGQSGSHPTMYFNCQEIDAVHHELLGRFGSTRIMYLEKRKTYLNKLSEHAARCDKWMNHEYVSIKNEEFRLDREARFAAIQTRLLELGYSREDTISVKHVPCVDKDSLLTNRSWAMIKSQVLLKIKRHRTNAFFDSDTTSGSILSIRRETLSRLYTDFKRSLPDIRNWADYPHFRTLCLLPALHDVLVSPDSVAVTEAQLREIVHSDSLQNEIQAYVASLKAHVTKAIDGRNHSVSQRLNAPACSFSPAPPSNVLCGLVPLGGPDSIDLAMTVTSCAICWKRGFSLSDMVRHPCRIATIFGNLPELKEGVGEPVVNAPISLLESGVSLVSASGFQDVAATTVSDMDGLGAFYKCLVCQESPGYVGTWRECIEHLDSHYRKDLVTKWMEVVSNRELGERKDERLCWSCGWCNEHVDAPTTRAGVLEHLHVEHRISEAHVPKDFFCVQSW</sequence>
<gene>
    <name evidence="3" type="ORF">E1B28_005664</name>
</gene>
<comment type="caution">
    <text evidence="3">The sequence shown here is derived from an EMBL/GenBank/DDBJ whole genome shotgun (WGS) entry which is preliminary data.</text>
</comment>